<organism evidence="1 2">
    <name type="scientific">Flavobacterium laiguense</name>
    <dbReference type="NCBI Taxonomy" id="2169409"/>
    <lineage>
        <taxon>Bacteria</taxon>
        <taxon>Pseudomonadati</taxon>
        <taxon>Bacteroidota</taxon>
        <taxon>Flavobacteriia</taxon>
        <taxon>Flavobacteriales</taxon>
        <taxon>Flavobacteriaceae</taxon>
        <taxon>Flavobacterium</taxon>
    </lineage>
</organism>
<dbReference type="InterPro" id="IPR029044">
    <property type="entry name" value="Nucleotide-diphossugar_trans"/>
</dbReference>
<evidence type="ECO:0000313" key="1">
    <source>
        <dbReference type="EMBL" id="PWA08446.1"/>
    </source>
</evidence>
<proteinExistence type="predicted"/>
<comment type="caution">
    <text evidence="1">The sequence shown here is derived from an EMBL/GenBank/DDBJ whole genome shotgun (WGS) entry which is preliminary data.</text>
</comment>
<sequence length="339" mass="39978">MDLLIKSFNRPYYLDRCIQSIYLNSAQPNFKIKILDDGTPQKYLDKIKGKYPDIEIYHSEFYAKKVAYTEKGCAPKTNKIPINLWLKAASEATDYFVLLEDDMWFVESFDLNDLKIKSTKDKLLFVKLFWLGNNKLIQCKTQTLKETIVVFEPDLYIKNPGLYKFVFYKYDCFKIRKILKALKIHTFNRALSYYSIYSTAAVMFKKEYFLTLWNDHGNEVDEGLQLYNAVKYLNTNATKIAFAHTKTEIVKTGFLSSATNQFKNYQNVQMDMFLFNKTLNDAWLNVSFDVMQNYPNDLCSLQIESILERVNSQDLRVSEWKKWVNCFKNQFQSFGCKTE</sequence>
<dbReference type="Gene3D" id="3.90.550.10">
    <property type="entry name" value="Spore Coat Polysaccharide Biosynthesis Protein SpsA, Chain A"/>
    <property type="match status" value="1"/>
</dbReference>
<gene>
    <name evidence="1" type="ORF">DB891_11490</name>
</gene>
<dbReference type="OrthoDB" id="1309140at2"/>
<accession>A0A2U1JTB6</accession>
<dbReference type="Proteomes" id="UP000245618">
    <property type="component" value="Unassembled WGS sequence"/>
</dbReference>
<reference evidence="1 2" key="1">
    <citation type="submission" date="2018-04" db="EMBL/GenBank/DDBJ databases">
        <title>Flavobacterium sp. nov., isolated from glacier ice.</title>
        <authorList>
            <person name="Liu Q."/>
            <person name="Xin Y.-H."/>
        </authorList>
    </citation>
    <scope>NUCLEOTIDE SEQUENCE [LARGE SCALE GENOMIC DNA]</scope>
    <source>
        <strain evidence="1 2">LB2P30</strain>
    </source>
</reference>
<protein>
    <submittedName>
        <fullName evidence="1">Uncharacterized protein</fullName>
    </submittedName>
</protein>
<dbReference type="RefSeq" id="WP_116763658.1">
    <property type="nucleotide sequence ID" value="NZ_QCZH01000013.1"/>
</dbReference>
<dbReference type="SUPFAM" id="SSF53448">
    <property type="entry name" value="Nucleotide-diphospho-sugar transferases"/>
    <property type="match status" value="1"/>
</dbReference>
<name>A0A2U1JTB6_9FLAO</name>
<keyword evidence="2" id="KW-1185">Reference proteome</keyword>
<evidence type="ECO:0000313" key="2">
    <source>
        <dbReference type="Proteomes" id="UP000245618"/>
    </source>
</evidence>
<dbReference type="AlphaFoldDB" id="A0A2U1JTB6"/>
<dbReference type="EMBL" id="QCZH01000013">
    <property type="protein sequence ID" value="PWA08446.1"/>
    <property type="molecule type" value="Genomic_DNA"/>
</dbReference>